<protein>
    <submittedName>
        <fullName evidence="2">Uncharacterized protein</fullName>
    </submittedName>
</protein>
<accession>A0A150G144</accession>
<evidence type="ECO:0000313" key="3">
    <source>
        <dbReference type="Proteomes" id="UP000075714"/>
    </source>
</evidence>
<evidence type="ECO:0000313" key="2">
    <source>
        <dbReference type="EMBL" id="KXZ43558.1"/>
    </source>
</evidence>
<keyword evidence="3" id="KW-1185">Reference proteome</keyword>
<name>A0A150G144_GONPE</name>
<dbReference type="EMBL" id="LSYV01000088">
    <property type="protein sequence ID" value="KXZ43558.1"/>
    <property type="molecule type" value="Genomic_DNA"/>
</dbReference>
<dbReference type="Gene3D" id="3.40.50.300">
    <property type="entry name" value="P-loop containing nucleotide triphosphate hydrolases"/>
    <property type="match status" value="1"/>
</dbReference>
<comment type="caution">
    <text evidence="2">The sequence shown here is derived from an EMBL/GenBank/DDBJ whole genome shotgun (WGS) entry which is preliminary data.</text>
</comment>
<feature type="region of interest" description="Disordered" evidence="1">
    <location>
        <begin position="29"/>
        <end position="94"/>
    </location>
</feature>
<dbReference type="InterPro" id="IPR027417">
    <property type="entry name" value="P-loop_NTPase"/>
</dbReference>
<proteinExistence type="predicted"/>
<organism evidence="2 3">
    <name type="scientific">Gonium pectorale</name>
    <name type="common">Green alga</name>
    <dbReference type="NCBI Taxonomy" id="33097"/>
    <lineage>
        <taxon>Eukaryota</taxon>
        <taxon>Viridiplantae</taxon>
        <taxon>Chlorophyta</taxon>
        <taxon>core chlorophytes</taxon>
        <taxon>Chlorophyceae</taxon>
        <taxon>CS clade</taxon>
        <taxon>Chlamydomonadales</taxon>
        <taxon>Volvocaceae</taxon>
        <taxon>Gonium</taxon>
    </lineage>
</organism>
<dbReference type="Proteomes" id="UP000075714">
    <property type="component" value="Unassembled WGS sequence"/>
</dbReference>
<evidence type="ECO:0000256" key="1">
    <source>
        <dbReference type="SAM" id="MobiDB-lite"/>
    </source>
</evidence>
<feature type="compositionally biased region" description="Pro residues" evidence="1">
    <location>
        <begin position="36"/>
        <end position="55"/>
    </location>
</feature>
<sequence length="189" mass="18504">MYGTALSSGRRLVVACSALQPHHRSLLVWGSEEPPADPPPNPGEPTPPHAPPDRPSPNAASAPAGGPAAAAPTAATSGSVGSGGGSSPSVGFALLDPGTQELARRLASRHAAGGHFFPPSLLPSQLAALRVGPHELWAHVRPRGGGGGGGGGGGDGDGGGGGSEDYSFPTAEEIAEELAARLTAAADLQ</sequence>
<feature type="compositionally biased region" description="Low complexity" evidence="1">
    <location>
        <begin position="56"/>
        <end position="79"/>
    </location>
</feature>
<feature type="region of interest" description="Disordered" evidence="1">
    <location>
        <begin position="139"/>
        <end position="170"/>
    </location>
</feature>
<dbReference type="STRING" id="33097.A0A150G144"/>
<feature type="compositionally biased region" description="Gly residues" evidence="1">
    <location>
        <begin position="143"/>
        <end position="163"/>
    </location>
</feature>
<reference evidence="3" key="1">
    <citation type="journal article" date="2016" name="Nat. Commun.">
        <title>The Gonium pectorale genome demonstrates co-option of cell cycle regulation during the evolution of multicellularity.</title>
        <authorList>
            <person name="Hanschen E.R."/>
            <person name="Marriage T.N."/>
            <person name="Ferris P.J."/>
            <person name="Hamaji T."/>
            <person name="Toyoda A."/>
            <person name="Fujiyama A."/>
            <person name="Neme R."/>
            <person name="Noguchi H."/>
            <person name="Minakuchi Y."/>
            <person name="Suzuki M."/>
            <person name="Kawai-Toyooka H."/>
            <person name="Smith D.R."/>
            <person name="Sparks H."/>
            <person name="Anderson J."/>
            <person name="Bakaric R."/>
            <person name="Luria V."/>
            <person name="Karger A."/>
            <person name="Kirschner M.W."/>
            <person name="Durand P.M."/>
            <person name="Michod R.E."/>
            <person name="Nozaki H."/>
            <person name="Olson B.J."/>
        </authorList>
    </citation>
    <scope>NUCLEOTIDE SEQUENCE [LARGE SCALE GENOMIC DNA]</scope>
    <source>
        <strain evidence="3">NIES-2863</strain>
    </source>
</reference>
<gene>
    <name evidence="2" type="ORF">GPECTOR_87g420</name>
</gene>
<dbReference type="AlphaFoldDB" id="A0A150G144"/>